<dbReference type="Gene3D" id="2.60.120.650">
    <property type="entry name" value="Cupin"/>
    <property type="match status" value="1"/>
</dbReference>
<feature type="region of interest" description="Disordered" evidence="8">
    <location>
        <begin position="1"/>
        <end position="47"/>
    </location>
</feature>
<evidence type="ECO:0000259" key="9">
    <source>
        <dbReference type="PROSITE" id="PS51183"/>
    </source>
</evidence>
<dbReference type="InterPro" id="IPR011011">
    <property type="entry name" value="Znf_FYVE_PHD"/>
</dbReference>
<keyword evidence="4" id="KW-0862">Zinc</keyword>
<evidence type="ECO:0000259" key="10">
    <source>
        <dbReference type="PROSITE" id="PS51184"/>
    </source>
</evidence>
<dbReference type="GO" id="GO:0005634">
    <property type="term" value="C:nucleus"/>
    <property type="evidence" value="ECO:0007669"/>
    <property type="project" value="UniProtKB-SubCell"/>
</dbReference>
<gene>
    <name evidence="11" type="ORF">PFISCL1PPCAC_5675</name>
</gene>
<evidence type="ECO:0000256" key="1">
    <source>
        <dbReference type="ARBA" id="ARBA00004123"/>
    </source>
</evidence>
<dbReference type="PANTHER" id="PTHR10694">
    <property type="entry name" value="LYSINE-SPECIFIC DEMETHYLASE"/>
    <property type="match status" value="1"/>
</dbReference>
<evidence type="ECO:0000256" key="4">
    <source>
        <dbReference type="ARBA" id="ARBA00022833"/>
    </source>
</evidence>
<keyword evidence="7" id="KW-0539">Nucleus</keyword>
<feature type="non-terminal residue" evidence="11">
    <location>
        <position position="1"/>
    </location>
</feature>
<keyword evidence="12" id="KW-1185">Reference proteome</keyword>
<dbReference type="SUPFAM" id="SSF57903">
    <property type="entry name" value="FYVE/PHD zinc finger"/>
    <property type="match status" value="1"/>
</dbReference>
<accession>A0AAV5V7Y0</accession>
<feature type="domain" description="JmjN" evidence="9">
    <location>
        <begin position="45"/>
        <end position="89"/>
    </location>
</feature>
<comment type="caution">
    <text evidence="11">The sequence shown here is derived from an EMBL/GenBank/DDBJ whole genome shotgun (WGS) entry which is preliminary data.</text>
</comment>
<dbReference type="GO" id="GO:0032454">
    <property type="term" value="F:histone H3K9 demethylase activity"/>
    <property type="evidence" value="ECO:0007669"/>
    <property type="project" value="TreeGrafter"/>
</dbReference>
<dbReference type="PROSITE" id="PS51184">
    <property type="entry name" value="JMJC"/>
    <property type="match status" value="1"/>
</dbReference>
<dbReference type="Pfam" id="PF00628">
    <property type="entry name" value="PHD"/>
    <property type="match status" value="1"/>
</dbReference>
<dbReference type="GO" id="GO:0010468">
    <property type="term" value="P:regulation of gene expression"/>
    <property type="evidence" value="ECO:0007669"/>
    <property type="project" value="TreeGrafter"/>
</dbReference>
<feature type="non-terminal residue" evidence="11">
    <location>
        <position position="745"/>
    </location>
</feature>
<dbReference type="InterPro" id="IPR003347">
    <property type="entry name" value="JmjC_dom"/>
</dbReference>
<keyword evidence="5" id="KW-0156">Chromatin regulator</keyword>
<dbReference type="InterPro" id="IPR013083">
    <property type="entry name" value="Znf_RING/FYVE/PHD"/>
</dbReference>
<feature type="region of interest" description="Disordered" evidence="8">
    <location>
        <begin position="470"/>
        <end position="500"/>
    </location>
</feature>
<sequence length="745" mass="85814">SEERMQCNGMEGSCRMSPRPTEGNRERKSKMQYTSDDSGEGTSSSFTFYPTTEEIKNFSQMMETIEKETHAGSRCGVIKIVPPEGWKPRKKGYTNNLIGDTKITRPVTETFMSGNKQKCYTKDVTVYKTQLTWSDLQKYAKNKKLSGVRGEKREDIDKLMWECFQKENLPNPVYGADTEGSLYDEGVETLNMAKLGTILDDLKDGASISGVTTTYLYFGMWRTMFPWHAEDVDLYSINYLHYGAPKHWWSIPPEAADMFERLLSQLFPEDALGCEAFLRHKNFIVHPDLLRQYGIAYSTTTQRKNEFVVTFPRGYHMGYNTGLNIAESTNFASHRWIDFAMSCVMCRCKKDAVLIDVRRYVKKYREAEFEKWNKYWTSTEVDLKKADAETRGKQYKLEVPKWRKANIENNLYEERLHNRRRSRCFPHCAVCEVFLPEECCVYKGEVPKSSRRFVTRNLFTKREMSSYDCDESVIDEDERDEVERERGGEGGGEGSSSQDEIFDPKEDRILVCDNCQVSVHEYCYASRRYYDKKGEEEGKEWKCVRCVQKEDIRIRSVTCVLCELRGGAYVRATVGRSPCFVHVSCALAHRGSFFLSPLRKRNQVFITPAPKYMAGYQDLLSLISMPIYRDAVTAADTITNRFQCGICRLPGEGLLSCLECASEPDTEVEIAHLTCAREVGMRIEIRNFPLLITLHCHKHPHTTRVPLEKEVCVDVGNESMMRGKVIGYEEEEAEEGEDEGSSERQ</sequence>
<evidence type="ECO:0000313" key="12">
    <source>
        <dbReference type="Proteomes" id="UP001432322"/>
    </source>
</evidence>
<evidence type="ECO:0000256" key="3">
    <source>
        <dbReference type="ARBA" id="ARBA00022771"/>
    </source>
</evidence>
<dbReference type="Proteomes" id="UP001432322">
    <property type="component" value="Unassembled WGS sequence"/>
</dbReference>
<feature type="compositionally biased region" description="Acidic residues" evidence="8">
    <location>
        <begin position="470"/>
        <end position="480"/>
    </location>
</feature>
<comment type="subcellular location">
    <subcellularLocation>
        <location evidence="1">Nucleus</location>
    </subcellularLocation>
</comment>
<evidence type="ECO:0000256" key="8">
    <source>
        <dbReference type="SAM" id="MobiDB-lite"/>
    </source>
</evidence>
<evidence type="ECO:0008006" key="13">
    <source>
        <dbReference type="Google" id="ProtNLM"/>
    </source>
</evidence>
<dbReference type="Pfam" id="PF02375">
    <property type="entry name" value="JmjN"/>
    <property type="match status" value="1"/>
</dbReference>
<dbReference type="GO" id="GO:0051864">
    <property type="term" value="F:histone H3K36 demethylase activity"/>
    <property type="evidence" value="ECO:0007669"/>
    <property type="project" value="TreeGrafter"/>
</dbReference>
<reference evidence="11" key="1">
    <citation type="submission" date="2023-10" db="EMBL/GenBank/DDBJ databases">
        <title>Genome assembly of Pristionchus species.</title>
        <authorList>
            <person name="Yoshida K."/>
            <person name="Sommer R.J."/>
        </authorList>
    </citation>
    <scope>NUCLEOTIDE SEQUENCE</scope>
    <source>
        <strain evidence="11">RS5133</strain>
    </source>
</reference>
<keyword evidence="6" id="KW-0560">Oxidoreductase</keyword>
<dbReference type="InterPro" id="IPR019787">
    <property type="entry name" value="Znf_PHD-finger"/>
</dbReference>
<dbReference type="EMBL" id="BTSY01000002">
    <property type="protein sequence ID" value="GMT14378.1"/>
    <property type="molecule type" value="Genomic_DNA"/>
</dbReference>
<dbReference type="PANTHER" id="PTHR10694:SF129">
    <property type="entry name" value="LYSINE-SPECIFIC DEMETHYLASE 4B-RELATED"/>
    <property type="match status" value="1"/>
</dbReference>
<dbReference type="SMART" id="SM00558">
    <property type="entry name" value="JmjC"/>
    <property type="match status" value="1"/>
</dbReference>
<dbReference type="GO" id="GO:0000785">
    <property type="term" value="C:chromatin"/>
    <property type="evidence" value="ECO:0007669"/>
    <property type="project" value="TreeGrafter"/>
</dbReference>
<evidence type="ECO:0000256" key="7">
    <source>
        <dbReference type="ARBA" id="ARBA00023242"/>
    </source>
</evidence>
<dbReference type="InterPro" id="IPR003349">
    <property type="entry name" value="JmjN"/>
</dbReference>
<keyword evidence="2" id="KW-0479">Metal-binding</keyword>
<protein>
    <recommendedName>
        <fullName evidence="13">[Histone H3]-trimethyl-L-lysine(9) demethylase</fullName>
    </recommendedName>
</protein>
<organism evidence="11 12">
    <name type="scientific">Pristionchus fissidentatus</name>
    <dbReference type="NCBI Taxonomy" id="1538716"/>
    <lineage>
        <taxon>Eukaryota</taxon>
        <taxon>Metazoa</taxon>
        <taxon>Ecdysozoa</taxon>
        <taxon>Nematoda</taxon>
        <taxon>Chromadorea</taxon>
        <taxon>Rhabditida</taxon>
        <taxon>Rhabditina</taxon>
        <taxon>Diplogasteromorpha</taxon>
        <taxon>Diplogasteroidea</taxon>
        <taxon>Neodiplogasteridae</taxon>
        <taxon>Pristionchus</taxon>
    </lineage>
</organism>
<evidence type="ECO:0000256" key="2">
    <source>
        <dbReference type="ARBA" id="ARBA00022723"/>
    </source>
</evidence>
<dbReference type="GO" id="GO:0008270">
    <property type="term" value="F:zinc ion binding"/>
    <property type="evidence" value="ECO:0007669"/>
    <property type="project" value="UniProtKB-KW"/>
</dbReference>
<keyword evidence="6" id="KW-0223">Dioxygenase</keyword>
<evidence type="ECO:0000313" key="11">
    <source>
        <dbReference type="EMBL" id="GMT14378.1"/>
    </source>
</evidence>
<dbReference type="Gene3D" id="3.30.40.10">
    <property type="entry name" value="Zinc/RING finger domain, C3HC4 (zinc finger)"/>
    <property type="match status" value="1"/>
</dbReference>
<dbReference type="AlphaFoldDB" id="A0AAV5V7Y0"/>
<evidence type="ECO:0000256" key="6">
    <source>
        <dbReference type="ARBA" id="ARBA00022964"/>
    </source>
</evidence>
<dbReference type="Pfam" id="PF02373">
    <property type="entry name" value="JmjC"/>
    <property type="match status" value="1"/>
</dbReference>
<dbReference type="SMART" id="SM00545">
    <property type="entry name" value="JmjN"/>
    <property type="match status" value="1"/>
</dbReference>
<name>A0AAV5V7Y0_9BILA</name>
<proteinExistence type="predicted"/>
<feature type="domain" description="JmjC" evidence="10">
    <location>
        <begin position="184"/>
        <end position="348"/>
    </location>
</feature>
<dbReference type="PROSITE" id="PS51183">
    <property type="entry name" value="JMJN"/>
    <property type="match status" value="1"/>
</dbReference>
<keyword evidence="3" id="KW-0863">Zinc-finger</keyword>
<evidence type="ECO:0000256" key="5">
    <source>
        <dbReference type="ARBA" id="ARBA00022853"/>
    </source>
</evidence>
<dbReference type="SUPFAM" id="SSF51197">
    <property type="entry name" value="Clavaminate synthase-like"/>
    <property type="match status" value="1"/>
</dbReference>